<evidence type="ECO:0000313" key="5">
    <source>
        <dbReference type="Proteomes" id="UP000002408"/>
    </source>
</evidence>
<comment type="similarity">
    <text evidence="2">Belongs to the NifD/NifK/NifE/NifN family.</text>
</comment>
<reference evidence="5" key="1">
    <citation type="journal article" date="2015" name="Microbiology">
        <title>Genome of Methanoregula boonei 6A8 reveals adaptations to oligotrophic peatland environments.</title>
        <authorList>
            <person name="Braeuer S."/>
            <person name="Cadillo-Quiroz H."/>
            <person name="Kyrpides N."/>
            <person name="Woyke T."/>
            <person name="Goodwin L."/>
            <person name="Detter C."/>
            <person name="Podell S."/>
            <person name="Yavitt J.B."/>
            <person name="Zinder S.H."/>
        </authorList>
    </citation>
    <scope>NUCLEOTIDE SEQUENCE [LARGE SCALE GENOMIC DNA]</scope>
    <source>
        <strain evidence="5">DSM 21154 / JCM 14090 / 6A8</strain>
    </source>
</reference>
<dbReference type="RefSeq" id="WP_012107579.1">
    <property type="nucleotide sequence ID" value="NC_009712.1"/>
</dbReference>
<evidence type="ECO:0000256" key="2">
    <source>
        <dbReference type="RuleBase" id="RU004021"/>
    </source>
</evidence>
<dbReference type="eggNOG" id="arCOG00593">
    <property type="taxonomic scope" value="Archaea"/>
</dbReference>
<dbReference type="PANTHER" id="PTHR42956">
    <property type="entry name" value="NITROGENASE IRON-MOLYBDENUM COFACTOR BIOSYNTHESIS PROTEIN NIFE"/>
    <property type="match status" value="1"/>
</dbReference>
<gene>
    <name evidence="4" type="ordered locus">Mboo_2010</name>
</gene>
<proteinExistence type="inferred from homology"/>
<dbReference type="Gene3D" id="3.40.50.1980">
    <property type="entry name" value="Nitrogenase molybdenum iron protein domain"/>
    <property type="match status" value="3"/>
</dbReference>
<organism evidence="4 5">
    <name type="scientific">Methanoregula boonei (strain DSM 21154 / JCM 14090 / 6A8)</name>
    <dbReference type="NCBI Taxonomy" id="456442"/>
    <lineage>
        <taxon>Archaea</taxon>
        <taxon>Methanobacteriati</taxon>
        <taxon>Methanobacteriota</taxon>
        <taxon>Stenosarchaea group</taxon>
        <taxon>Methanomicrobia</taxon>
        <taxon>Methanomicrobiales</taxon>
        <taxon>Methanoregulaceae</taxon>
        <taxon>Methanoregula</taxon>
    </lineage>
</organism>
<evidence type="ECO:0000259" key="3">
    <source>
        <dbReference type="Pfam" id="PF00148"/>
    </source>
</evidence>
<evidence type="ECO:0000313" key="4">
    <source>
        <dbReference type="EMBL" id="ABS56524.1"/>
    </source>
</evidence>
<dbReference type="KEGG" id="mbn:Mboo_2010"/>
<dbReference type="OrthoDB" id="61861at2157"/>
<dbReference type="STRING" id="456442.Mboo_2010"/>
<name>A7I9W3_METB6</name>
<dbReference type="HOGENOM" id="CLU_025876_4_0_2"/>
<dbReference type="AlphaFoldDB" id="A7I9W3"/>
<dbReference type="PROSITE" id="PS00699">
    <property type="entry name" value="NITROGENASE_1_1"/>
    <property type="match status" value="1"/>
</dbReference>
<dbReference type="GeneID" id="5411891"/>
<dbReference type="Proteomes" id="UP000002408">
    <property type="component" value="Chromosome"/>
</dbReference>
<dbReference type="EMBL" id="CP000780">
    <property type="protein sequence ID" value="ABS56524.1"/>
    <property type="molecule type" value="Genomic_DNA"/>
</dbReference>
<dbReference type="PANTHER" id="PTHR42956:SF1">
    <property type="entry name" value="NITROGENASE IRON-MOLYBDENUM COFACTOR BIOSYNTHESIS PROTEIN NIFE"/>
    <property type="match status" value="1"/>
</dbReference>
<keyword evidence="5" id="KW-1185">Reference proteome</keyword>
<keyword evidence="4" id="KW-0560">Oxidoreductase</keyword>
<dbReference type="EC" id="1.18.6.1" evidence="4"/>
<protein>
    <submittedName>
        <fullName evidence="4">Nitrogenase</fullName>
        <ecNumber evidence="4">1.18.6.1</ecNumber>
    </submittedName>
</protein>
<feature type="domain" description="Nitrogenase/oxidoreductase component 1" evidence="3">
    <location>
        <begin position="26"/>
        <end position="441"/>
    </location>
</feature>
<dbReference type="InterPro" id="IPR049939">
    <property type="entry name" value="NifE-like"/>
</dbReference>
<dbReference type="InterPro" id="IPR000318">
    <property type="entry name" value="Nase_comp1_CS"/>
</dbReference>
<accession>A7I9W3</accession>
<dbReference type="SUPFAM" id="SSF53807">
    <property type="entry name" value="Helical backbone' metal receptor"/>
    <property type="match status" value="1"/>
</dbReference>
<keyword evidence="1 2" id="KW-0535">Nitrogen fixation</keyword>
<dbReference type="InterPro" id="IPR000510">
    <property type="entry name" value="Nase/OxRdtase_comp1"/>
</dbReference>
<dbReference type="Pfam" id="PF00148">
    <property type="entry name" value="Oxidored_nitro"/>
    <property type="match status" value="1"/>
</dbReference>
<sequence>MTEAETVPQDIDTRYPEVVEAPRWTCSLGGAYITSTGVYGVVPILHAGAGCGIAQLLGVYYAAGENAAGGQGGTSTPCSCLIEKHVIFGGEDKLRKLIDSTIQLMEGDLYVVISGCVPALIGDDVDSVVREFKGKADVIFVNTAGFKGNTFDGYEEFLGAVIDQFLEPRKKKKKVVNILGVVPFQHVFWKGDLNVVKNLLAKIGVEANILFTQFDGVKKLKEIPEAELNIVLSTWNGHKAAGKLKERFGQEYLTFPSPPIGPKQTSEFLRSVAKKLRIPKKDVERVIAEEERHVYRFTEYLTDAIIIGLPHPYAAFVGDSNTVIGIAKYLANEVGYLPEVVQITDEPPEEAREWIRRELTENIESTIKPDILFEKDTFRIRENLRDRSFQVMLATSLEKWPAAKEFGVAHLSVGFPMYDRVIVDRNYAGYRGGLALLEDLIAKYVGPL</sequence>
<evidence type="ECO:0000256" key="1">
    <source>
        <dbReference type="ARBA" id="ARBA00023231"/>
    </source>
</evidence>
<dbReference type="GO" id="GO:0016163">
    <property type="term" value="F:nitrogenase activity"/>
    <property type="evidence" value="ECO:0007669"/>
    <property type="project" value="UniProtKB-EC"/>
</dbReference>